<dbReference type="SUPFAM" id="SSF53383">
    <property type="entry name" value="PLP-dependent transferases"/>
    <property type="match status" value="1"/>
</dbReference>
<dbReference type="PATRIC" id="fig|1385369.3.peg.818"/>
<feature type="domain" description="Aminotransferase class V" evidence="2">
    <location>
        <begin position="22"/>
        <end position="401"/>
    </location>
</feature>
<gene>
    <name evidence="3" type="ORF">N825_19455</name>
</gene>
<dbReference type="Pfam" id="PF00266">
    <property type="entry name" value="Aminotran_5"/>
    <property type="match status" value="1"/>
</dbReference>
<dbReference type="Proteomes" id="UP000019486">
    <property type="component" value="Unassembled WGS sequence"/>
</dbReference>
<dbReference type="Gene3D" id="3.40.640.10">
    <property type="entry name" value="Type I PLP-dependent aspartate aminotransferase-like (Major domain)"/>
    <property type="match status" value="1"/>
</dbReference>
<name>W9HBK1_9PROT</name>
<evidence type="ECO:0000313" key="3">
    <source>
        <dbReference type="EMBL" id="EWY42087.1"/>
    </source>
</evidence>
<dbReference type="NCBIfam" id="TIGR01976">
    <property type="entry name" value="am_tr_V_VC1184"/>
    <property type="match status" value="1"/>
</dbReference>
<dbReference type="OrthoDB" id="7592443at2"/>
<dbReference type="STRING" id="1385369.N825_19455"/>
<dbReference type="GO" id="GO:0008483">
    <property type="term" value="F:transaminase activity"/>
    <property type="evidence" value="ECO:0007669"/>
    <property type="project" value="UniProtKB-KW"/>
</dbReference>
<evidence type="ECO:0000256" key="1">
    <source>
        <dbReference type="ARBA" id="ARBA00022898"/>
    </source>
</evidence>
<dbReference type="InterPro" id="IPR015421">
    <property type="entry name" value="PyrdxlP-dep_Trfase_major"/>
</dbReference>
<dbReference type="InterPro" id="IPR015422">
    <property type="entry name" value="PyrdxlP-dep_Trfase_small"/>
</dbReference>
<accession>W9HBK1</accession>
<evidence type="ECO:0000313" key="4">
    <source>
        <dbReference type="Proteomes" id="UP000019486"/>
    </source>
</evidence>
<keyword evidence="4" id="KW-1185">Reference proteome</keyword>
<dbReference type="RefSeq" id="WP_037447195.1">
    <property type="nucleotide sequence ID" value="NZ_AVFL01000002.1"/>
</dbReference>
<dbReference type="InterPro" id="IPR000192">
    <property type="entry name" value="Aminotrans_V_dom"/>
</dbReference>
<proteinExistence type="predicted"/>
<dbReference type="InterPro" id="IPR015424">
    <property type="entry name" value="PyrdxlP-dep_Trfase"/>
</dbReference>
<evidence type="ECO:0000259" key="2">
    <source>
        <dbReference type="Pfam" id="PF00266"/>
    </source>
</evidence>
<dbReference type="AlphaFoldDB" id="W9HBK1"/>
<dbReference type="PANTHER" id="PTHR43586">
    <property type="entry name" value="CYSTEINE DESULFURASE"/>
    <property type="match status" value="1"/>
</dbReference>
<dbReference type="PANTHER" id="PTHR43586:SF21">
    <property type="entry name" value="PYRIDOXAL PHOSPHATE (PLP)-DEPENDENT ASPARTATE AMINOTRANSFERASE SUPERFAMILY"/>
    <property type="match status" value="1"/>
</dbReference>
<reference evidence="3 4" key="1">
    <citation type="submission" date="2013-08" db="EMBL/GenBank/DDBJ databases">
        <title>The genome sequence of Skermanella stibiiresistens.</title>
        <authorList>
            <person name="Zhu W."/>
            <person name="Wang G."/>
        </authorList>
    </citation>
    <scope>NUCLEOTIDE SEQUENCE [LARGE SCALE GENOMIC DNA]</scope>
    <source>
        <strain evidence="3 4">SB22</strain>
    </source>
</reference>
<organism evidence="3 4">
    <name type="scientific">Skermanella stibiiresistens SB22</name>
    <dbReference type="NCBI Taxonomy" id="1385369"/>
    <lineage>
        <taxon>Bacteria</taxon>
        <taxon>Pseudomonadati</taxon>
        <taxon>Pseudomonadota</taxon>
        <taxon>Alphaproteobacteria</taxon>
        <taxon>Rhodospirillales</taxon>
        <taxon>Azospirillaceae</taxon>
        <taxon>Skermanella</taxon>
    </lineage>
</organism>
<dbReference type="InterPro" id="IPR011340">
    <property type="entry name" value="Cys_dSase-rel"/>
</dbReference>
<dbReference type="Gene3D" id="3.90.1150.10">
    <property type="entry name" value="Aspartate Aminotransferase, domain 1"/>
    <property type="match status" value="1"/>
</dbReference>
<dbReference type="EMBL" id="AVFL01000002">
    <property type="protein sequence ID" value="EWY42087.1"/>
    <property type="molecule type" value="Genomic_DNA"/>
</dbReference>
<keyword evidence="3" id="KW-0808">Transferase</keyword>
<comment type="caution">
    <text evidence="3">The sequence shown here is derived from an EMBL/GenBank/DDBJ whole genome shotgun (WGS) entry which is preliminary data.</text>
</comment>
<sequence length="409" mass="45165">MLPALDLDFVRSQFPALNGDWVFFDNAGGSQTLRTVADRISDYLLTSNVQLGASYSVSQRSGERVRDAHAVIAEFIGASRPEEVVMGPSTTALMYTLSAALAEQIDAGDEIIVTDCDHEANIGPWLKLKERGAAIKVWATNPETLELDLADLDALMTPRTKLVCFTHASNILGTINPVAEITRFVHERGARVVVDAVALAPHRAAEVTEWDVDFYVFSFYKVYGPHHAVLYGKYDQLLALPSLNHFFIGRTVVPYKLQQGNVNYELSVGCTAIADYLVELGTRTGTQSGRRTQILAGFDAIAQQEEILAERLLAYLRGRDDVAIIGHTHGDRAKRVPTISFVARGRQSDDIVTKVDASNIGIRFGDFYARRLIERLDLTSRKGVIRVSMVHYNTVDEVDRLVQALDGAL</sequence>
<keyword evidence="1" id="KW-0663">Pyridoxal phosphate</keyword>
<protein>
    <submittedName>
        <fullName evidence="3">Aminotransferase</fullName>
    </submittedName>
</protein>
<keyword evidence="3" id="KW-0032">Aminotransferase</keyword>